<name>A0A6A2YVK4_HIBSY</name>
<gene>
    <name evidence="2" type="ORF">F3Y22_tig00111208pilonHSYRG00084</name>
</gene>
<evidence type="ECO:0000256" key="1">
    <source>
        <dbReference type="SAM" id="MobiDB-lite"/>
    </source>
</evidence>
<keyword evidence="3" id="KW-1185">Reference proteome</keyword>
<dbReference type="InterPro" id="IPR016024">
    <property type="entry name" value="ARM-type_fold"/>
</dbReference>
<dbReference type="AlphaFoldDB" id="A0A6A2YVK4"/>
<reference evidence="2" key="1">
    <citation type="submission" date="2019-09" db="EMBL/GenBank/DDBJ databases">
        <title>Draft genome information of white flower Hibiscus syriacus.</title>
        <authorList>
            <person name="Kim Y.-M."/>
        </authorList>
    </citation>
    <scope>NUCLEOTIDE SEQUENCE [LARGE SCALE GENOMIC DNA]</scope>
    <source>
        <strain evidence="2">YM2019G1</strain>
    </source>
</reference>
<comment type="caution">
    <text evidence="2">The sequence shown here is derived from an EMBL/GenBank/DDBJ whole genome shotgun (WGS) entry which is preliminary data.</text>
</comment>
<sequence length="376" mass="41435">MAYGGLQDFLREQQPAYTTTLVQTRVLPLYSLPFCPPYLVAAACWVLGELASCLPEEMSSDIYSSLFKALAMPDKEDISCYPVRVAAAGVIAGLLEVVVRGFEALAVMAQSWESFVDEEVEQNDSTKPTVPIDGNVVRELKLSELLPVWADLIADWHAWEESEDLSVFDCIKEVVSLHNKYGLENFIVRQTPPAPPVPQRSIIEAISAFVSGAILQYPSATWRACSSVHILLHVPTYSGETAVEAVLEEGDGDFVTWASSLALACTRSSEVGLSAKSEIKLAGKHLSYSSSSPGRITDRNSHAFFVRSGDTELDEEMEEEENGEESEDDNNDEEDDDEIEIDDEGQESESEIEETEEQFLERYAQAASALEDGIVE</sequence>
<feature type="compositionally biased region" description="Acidic residues" evidence="1">
    <location>
        <begin position="311"/>
        <end position="357"/>
    </location>
</feature>
<dbReference type="Proteomes" id="UP000436088">
    <property type="component" value="Unassembled WGS sequence"/>
</dbReference>
<proteinExistence type="predicted"/>
<evidence type="ECO:0000313" key="3">
    <source>
        <dbReference type="Proteomes" id="UP000436088"/>
    </source>
</evidence>
<dbReference type="EMBL" id="VEPZ02001269">
    <property type="protein sequence ID" value="KAE8683377.1"/>
    <property type="molecule type" value="Genomic_DNA"/>
</dbReference>
<accession>A0A6A2YVK4</accession>
<evidence type="ECO:0000313" key="2">
    <source>
        <dbReference type="EMBL" id="KAE8683377.1"/>
    </source>
</evidence>
<protein>
    <submittedName>
        <fullName evidence="2">1-cysteine peroxiredoxin 1</fullName>
    </submittedName>
</protein>
<dbReference type="SUPFAM" id="SSF48371">
    <property type="entry name" value="ARM repeat"/>
    <property type="match status" value="1"/>
</dbReference>
<organism evidence="2 3">
    <name type="scientific">Hibiscus syriacus</name>
    <name type="common">Rose of Sharon</name>
    <dbReference type="NCBI Taxonomy" id="106335"/>
    <lineage>
        <taxon>Eukaryota</taxon>
        <taxon>Viridiplantae</taxon>
        <taxon>Streptophyta</taxon>
        <taxon>Embryophyta</taxon>
        <taxon>Tracheophyta</taxon>
        <taxon>Spermatophyta</taxon>
        <taxon>Magnoliopsida</taxon>
        <taxon>eudicotyledons</taxon>
        <taxon>Gunneridae</taxon>
        <taxon>Pentapetalae</taxon>
        <taxon>rosids</taxon>
        <taxon>malvids</taxon>
        <taxon>Malvales</taxon>
        <taxon>Malvaceae</taxon>
        <taxon>Malvoideae</taxon>
        <taxon>Hibiscus</taxon>
    </lineage>
</organism>
<feature type="region of interest" description="Disordered" evidence="1">
    <location>
        <begin position="309"/>
        <end position="357"/>
    </location>
</feature>